<comment type="caution">
    <text evidence="1">The sequence shown here is derived from an EMBL/GenBank/DDBJ whole genome shotgun (WGS) entry which is preliminary data.</text>
</comment>
<organism evidence="1">
    <name type="scientific">marine sediment metagenome</name>
    <dbReference type="NCBI Taxonomy" id="412755"/>
    <lineage>
        <taxon>unclassified sequences</taxon>
        <taxon>metagenomes</taxon>
        <taxon>ecological metagenomes</taxon>
    </lineage>
</organism>
<gene>
    <name evidence="1" type="ORF">LCGC14_0282290</name>
</gene>
<dbReference type="EMBL" id="LAZR01000163">
    <property type="protein sequence ID" value="KKN85060.1"/>
    <property type="molecule type" value="Genomic_DNA"/>
</dbReference>
<evidence type="ECO:0008006" key="2">
    <source>
        <dbReference type="Google" id="ProtNLM"/>
    </source>
</evidence>
<name>A0A0F9TVJ4_9ZZZZ</name>
<dbReference type="AlphaFoldDB" id="A0A0F9TVJ4"/>
<evidence type="ECO:0000313" key="1">
    <source>
        <dbReference type="EMBL" id="KKN85060.1"/>
    </source>
</evidence>
<accession>A0A0F9TVJ4</accession>
<reference evidence="1" key="1">
    <citation type="journal article" date="2015" name="Nature">
        <title>Complex archaea that bridge the gap between prokaryotes and eukaryotes.</title>
        <authorList>
            <person name="Spang A."/>
            <person name="Saw J.H."/>
            <person name="Jorgensen S.L."/>
            <person name="Zaremba-Niedzwiedzka K."/>
            <person name="Martijn J."/>
            <person name="Lind A.E."/>
            <person name="van Eijk R."/>
            <person name="Schleper C."/>
            <person name="Guy L."/>
            <person name="Ettema T.J."/>
        </authorList>
    </citation>
    <scope>NUCLEOTIDE SEQUENCE</scope>
</reference>
<sequence>MEAIITCFHGGKETIVGPLRVSNRGTFGSGYYGGDLACAVEFCGGDDADLICLEMDIKKPFRYRANFDHELDFDSPAVDMINAIFGPEEQSDVLATAMQSDGYFGNEVQERLLELGYDGIFVDYGEGAFESVAFFPDQIHHVSTHTLEEAKLMLRPHATKGPAL</sequence>
<proteinExistence type="predicted"/>
<protein>
    <recommendedName>
        <fullName evidence="2">DUF3990 domain-containing protein</fullName>
    </recommendedName>
</protein>